<keyword evidence="7 8" id="KW-0009">Actin-binding</keyword>
<dbReference type="FunFam" id="1.20.120.720:FF:000001">
    <property type="entry name" value="Myosin heavy chain, muscle"/>
    <property type="match status" value="1"/>
</dbReference>
<dbReference type="FunFam" id="1.20.5.4820:FF:000002">
    <property type="entry name" value="Myosin heavy chain 10"/>
    <property type="match status" value="1"/>
</dbReference>
<dbReference type="Proteomes" id="UP000887540">
    <property type="component" value="Unplaced"/>
</dbReference>
<keyword evidence="3 8" id="KW-0067">ATP-binding</keyword>
<dbReference type="AlphaFoldDB" id="A0A914EGI8"/>
<proteinExistence type="inferred from homology"/>
<dbReference type="Pfam" id="PF02736">
    <property type="entry name" value="Myosin_N"/>
    <property type="match status" value="1"/>
</dbReference>
<keyword evidence="4" id="KW-0175">Coiled coil</keyword>
<dbReference type="InterPro" id="IPR004009">
    <property type="entry name" value="SH3_Myosin"/>
</dbReference>
<dbReference type="PROSITE" id="PS51456">
    <property type="entry name" value="MYOSIN_MOTOR"/>
    <property type="match status" value="1"/>
</dbReference>
<dbReference type="GO" id="GO:0000146">
    <property type="term" value="F:microfilament motor activity"/>
    <property type="evidence" value="ECO:0007669"/>
    <property type="project" value="TreeGrafter"/>
</dbReference>
<feature type="domain" description="Myosin N-terminal SH3-like" evidence="10">
    <location>
        <begin position="28"/>
        <end position="77"/>
    </location>
</feature>
<accession>A0A914EGI8</accession>
<dbReference type="PANTHER" id="PTHR13140:SF857">
    <property type="entry name" value="MYOSIN-11"/>
    <property type="match status" value="1"/>
</dbReference>
<feature type="binding site" evidence="8">
    <location>
        <begin position="174"/>
        <end position="181"/>
    </location>
    <ligand>
        <name>ATP</name>
        <dbReference type="ChEBI" id="CHEBI:30616"/>
    </ligand>
</feature>
<dbReference type="FunFam" id="2.30.30.360:FF:000001">
    <property type="entry name" value="Myosin heavy chain"/>
    <property type="match status" value="1"/>
</dbReference>
<keyword evidence="5 8" id="KW-0518">Myosin</keyword>
<dbReference type="Gene3D" id="1.20.58.530">
    <property type="match status" value="1"/>
</dbReference>
<dbReference type="GO" id="GO:0005524">
    <property type="term" value="F:ATP binding"/>
    <property type="evidence" value="ECO:0007669"/>
    <property type="project" value="UniProtKB-UniRule"/>
</dbReference>
<dbReference type="InterPro" id="IPR027417">
    <property type="entry name" value="P-loop_NTPase"/>
</dbReference>
<dbReference type="GO" id="GO:0016459">
    <property type="term" value="C:myosin complex"/>
    <property type="evidence" value="ECO:0007669"/>
    <property type="project" value="UniProtKB-KW"/>
</dbReference>
<dbReference type="InterPro" id="IPR001609">
    <property type="entry name" value="Myosin_head_motor_dom-like"/>
</dbReference>
<dbReference type="Gene3D" id="1.20.120.720">
    <property type="entry name" value="Myosin VI head, motor domain, U50 subdomain"/>
    <property type="match status" value="1"/>
</dbReference>
<evidence type="ECO:0000313" key="11">
    <source>
        <dbReference type="Proteomes" id="UP000887540"/>
    </source>
</evidence>
<dbReference type="GO" id="GO:0007015">
    <property type="term" value="P:actin filament organization"/>
    <property type="evidence" value="ECO:0007669"/>
    <property type="project" value="TreeGrafter"/>
</dbReference>
<dbReference type="PANTHER" id="PTHR13140">
    <property type="entry name" value="MYOSIN"/>
    <property type="match status" value="1"/>
</dbReference>
<dbReference type="GO" id="GO:0005863">
    <property type="term" value="C:striated muscle myosin thick filament"/>
    <property type="evidence" value="ECO:0007669"/>
    <property type="project" value="UniProtKB-ARBA"/>
</dbReference>
<dbReference type="GO" id="GO:0051015">
    <property type="term" value="F:actin filament binding"/>
    <property type="evidence" value="ECO:0007669"/>
    <property type="project" value="InterPro"/>
</dbReference>
<keyword evidence="2 8" id="KW-0547">Nucleotide-binding</keyword>
<evidence type="ECO:0000256" key="7">
    <source>
        <dbReference type="ARBA" id="ARBA00023203"/>
    </source>
</evidence>
<evidence type="ECO:0000259" key="10">
    <source>
        <dbReference type="PROSITE" id="PS51844"/>
    </source>
</evidence>
<dbReference type="PRINTS" id="PR00193">
    <property type="entry name" value="MYOSINHEAVY"/>
</dbReference>
<feature type="region of interest" description="Actin-binding" evidence="8">
    <location>
        <begin position="673"/>
        <end position="695"/>
    </location>
</feature>
<dbReference type="WBParaSite" id="ACRNAN_scaffold7615.g22772.t1">
    <property type="protein sequence ID" value="ACRNAN_scaffold7615.g22772.t1"/>
    <property type="gene ID" value="ACRNAN_scaffold7615.g22772"/>
</dbReference>
<feature type="domain" description="Myosin motor" evidence="9">
    <location>
        <begin position="81"/>
        <end position="798"/>
    </location>
</feature>
<dbReference type="InterPro" id="IPR008989">
    <property type="entry name" value="Myosin_S1_N"/>
</dbReference>
<evidence type="ECO:0000256" key="8">
    <source>
        <dbReference type="PROSITE-ProRule" id="PRU00782"/>
    </source>
</evidence>
<dbReference type="Gene3D" id="1.10.10.820">
    <property type="match status" value="1"/>
</dbReference>
<dbReference type="GO" id="GO:0016020">
    <property type="term" value="C:membrane"/>
    <property type="evidence" value="ECO:0007669"/>
    <property type="project" value="TreeGrafter"/>
</dbReference>
<keyword evidence="11" id="KW-1185">Reference proteome</keyword>
<dbReference type="Gene3D" id="2.30.30.360">
    <property type="entry name" value="Myosin S1 fragment, N-terminal"/>
    <property type="match status" value="1"/>
</dbReference>
<evidence type="ECO:0000259" key="9">
    <source>
        <dbReference type="PROSITE" id="PS51456"/>
    </source>
</evidence>
<evidence type="ECO:0000256" key="4">
    <source>
        <dbReference type="ARBA" id="ARBA00023054"/>
    </source>
</evidence>
<dbReference type="SUPFAM" id="SSF52540">
    <property type="entry name" value="P-loop containing nucleoside triphosphate hydrolases"/>
    <property type="match status" value="1"/>
</dbReference>
<comment type="similarity">
    <text evidence="1 8">Belongs to the TRAFAC class myosin-kinesin ATPase superfamily. Myosin family.</text>
</comment>
<dbReference type="CDD" id="cd01377">
    <property type="entry name" value="MYSc_class_II"/>
    <property type="match status" value="1"/>
</dbReference>
<evidence type="ECO:0000256" key="6">
    <source>
        <dbReference type="ARBA" id="ARBA00023175"/>
    </source>
</evidence>
<sequence length="863" mass="98902">MDYENDPGWQFLRPSREQIIQDQSRPYDSKKNCWVPDEEEGYLAAEIKSTQGDTITVITGKMNEKTLKKDLIQEMNPPKFEKTEDMANLTFLNDASVLHNLRARYSSMLIYTYSGLFCVVINPYKRLPIYSETVARMYIGKRRNEMPPHLFAVSDEAYRNMLQDHENQSMLITGESGAGKTENTKKVIAYFASVGASQAEAAEALAAKKAGGAAATPAGKRVTLEDQIVRTNPVLEAFGNARTVRNNNSSRFGKFIRIMFNKFGKVASCDIEHYLLEKSRVIRQAPGERCYHIFYQMHSGFIPDLKQKLGLDKPAKEYYFMAQAELTVDGMDDKEEHGITEESFDVLLFSPEEKLDCYRIIGAIMHMGIMKFKQRPREEQAETDGTEEHQKAADCFGVDMENFVRSFVKPRVRVGNEWVNKGQNLEQVNWAVGAIAKALYARVFHWIVQKCNVTLDQKGLSRDYFIGVLDIAGFEIFDFNSFEQLWINFVNEKLQQFFNHHMFVLEQEEYKREGIEWTFIDFGLDLAACIELIEKPLGIISMLDEECIVPKATDLTLAQKLNEQHLGKHPNFQKPPPPKGKQAEAHFAMKHYAGLVRYNCMKWLEKNKDPLNDTLVAVLKASPGNNLLNLVWQDYQTQEEAAEAQKAGTDQGAKKKGKSGSFLTVSMVYRESLNKLMTMLNATHPHFIRCIIPNEKKTSGLLDAALVLNQLTCNGVLEGIRICRKGFPNRTLHADFRQRYAILCAVESKSSDDPKKCSQNMLNRLLKEAILTEENFRMGDTKVFFKAGVLAKLEDFRDEKLKTVMTAFQSHIRWYLGQTQKRRLGQQKAGTVLLQRNIRSWCSLRMWPWFQLYTKVRPMIYAL</sequence>
<dbReference type="FunFam" id="3.40.850.10:FF:000024">
    <property type="entry name" value="Myosin heavy chain, isoform J"/>
    <property type="match status" value="1"/>
</dbReference>
<protein>
    <submittedName>
        <fullName evidence="12">Myosin heavy chain</fullName>
    </submittedName>
</protein>
<dbReference type="FunFam" id="1.10.10.820:FF:000001">
    <property type="entry name" value="Myosin heavy chain"/>
    <property type="match status" value="1"/>
</dbReference>
<keyword evidence="6 8" id="KW-0505">Motor protein</keyword>
<dbReference type="InterPro" id="IPR036961">
    <property type="entry name" value="Kinesin_motor_dom_sf"/>
</dbReference>
<dbReference type="Pfam" id="PF00063">
    <property type="entry name" value="Myosin_head"/>
    <property type="match status" value="1"/>
</dbReference>
<dbReference type="Gene3D" id="3.40.850.10">
    <property type="entry name" value="Kinesin motor domain"/>
    <property type="match status" value="1"/>
</dbReference>
<dbReference type="Gene3D" id="1.20.5.4820">
    <property type="match status" value="1"/>
</dbReference>
<name>A0A914EGI8_9BILA</name>
<evidence type="ECO:0000256" key="2">
    <source>
        <dbReference type="ARBA" id="ARBA00022741"/>
    </source>
</evidence>
<dbReference type="PROSITE" id="PS51844">
    <property type="entry name" value="SH3_LIKE"/>
    <property type="match status" value="1"/>
</dbReference>
<evidence type="ECO:0000256" key="3">
    <source>
        <dbReference type="ARBA" id="ARBA00022840"/>
    </source>
</evidence>
<dbReference type="SMART" id="SM00242">
    <property type="entry name" value="MYSc"/>
    <property type="match status" value="1"/>
</dbReference>
<evidence type="ECO:0000256" key="1">
    <source>
        <dbReference type="ARBA" id="ARBA00008314"/>
    </source>
</evidence>
<reference evidence="12" key="1">
    <citation type="submission" date="2022-11" db="UniProtKB">
        <authorList>
            <consortium name="WormBaseParasite"/>
        </authorList>
    </citation>
    <scope>IDENTIFICATION</scope>
</reference>
<organism evidence="11 12">
    <name type="scientific">Acrobeloides nanus</name>
    <dbReference type="NCBI Taxonomy" id="290746"/>
    <lineage>
        <taxon>Eukaryota</taxon>
        <taxon>Metazoa</taxon>
        <taxon>Ecdysozoa</taxon>
        <taxon>Nematoda</taxon>
        <taxon>Chromadorea</taxon>
        <taxon>Rhabditida</taxon>
        <taxon>Tylenchina</taxon>
        <taxon>Cephalobomorpha</taxon>
        <taxon>Cephaloboidea</taxon>
        <taxon>Cephalobidae</taxon>
        <taxon>Acrobeloides</taxon>
    </lineage>
</organism>
<evidence type="ECO:0000313" key="12">
    <source>
        <dbReference type="WBParaSite" id="ACRNAN_scaffold7615.g22772.t1"/>
    </source>
</evidence>
<evidence type="ECO:0000256" key="5">
    <source>
        <dbReference type="ARBA" id="ARBA00023123"/>
    </source>
</evidence>
<dbReference type="FunFam" id="1.20.58.530:FF:000001">
    <property type="entry name" value="Myosin heavy chain"/>
    <property type="match status" value="1"/>
</dbReference>